<dbReference type="Proteomes" id="UP001500227">
    <property type="component" value="Unassembled WGS sequence"/>
</dbReference>
<evidence type="ECO:0000313" key="2">
    <source>
        <dbReference type="Proteomes" id="UP001500227"/>
    </source>
</evidence>
<sequence>MTMPCKLIYAKSLQAAHAVIVALRESWQQLIQYKATPTPELLQRYQQLIQQLQQLPLPADIKPVLKQLQQQLQNHHTGVKLMPLQQALAHFGIQLNHQTDSPWFHYDPGQPLPVVLQGLGKAWRQQLKKYKDHPTKRLQLAWQNLPYSAAFHEACLALRAILREKNTSDSPALPLLYYIAAFHSFIRIEPETPRGDLIAAAFSGKSLLQQPICYQQLGTQALALLNQTDQQRIQKQWGLPAQHQRLADLLPDLHQQYLTAVQPS</sequence>
<dbReference type="RefSeq" id="WP_345370312.1">
    <property type="nucleotide sequence ID" value="NZ_BAABKD010000009.1"/>
</dbReference>
<proteinExistence type="predicted"/>
<protein>
    <submittedName>
        <fullName evidence="1">Uncharacterized protein</fullName>
    </submittedName>
</protein>
<accession>A0ABP9M1K5</accession>
<name>A0ABP9M1K5_9BURK</name>
<reference evidence="2" key="1">
    <citation type="journal article" date="2019" name="Int. J. Syst. Evol. Microbiol.">
        <title>The Global Catalogue of Microorganisms (GCM) 10K type strain sequencing project: providing services to taxonomists for standard genome sequencing and annotation.</title>
        <authorList>
            <consortium name="The Broad Institute Genomics Platform"/>
            <consortium name="The Broad Institute Genome Sequencing Center for Infectious Disease"/>
            <person name="Wu L."/>
            <person name="Ma J."/>
        </authorList>
    </citation>
    <scope>NUCLEOTIDE SEQUENCE [LARGE SCALE GENOMIC DNA]</scope>
    <source>
        <strain evidence="2">JCM 18423</strain>
    </source>
</reference>
<dbReference type="EMBL" id="BAABKD010000009">
    <property type="protein sequence ID" value="GAA5089070.1"/>
    <property type="molecule type" value="Genomic_DNA"/>
</dbReference>
<gene>
    <name evidence="1" type="ORF">GCM10023337_11400</name>
</gene>
<keyword evidence="2" id="KW-1185">Reference proteome</keyword>
<comment type="caution">
    <text evidence="1">The sequence shown here is derived from an EMBL/GenBank/DDBJ whole genome shotgun (WGS) entry which is preliminary data.</text>
</comment>
<evidence type="ECO:0000313" key="1">
    <source>
        <dbReference type="EMBL" id="GAA5089070.1"/>
    </source>
</evidence>
<organism evidence="1 2">
    <name type="scientific">Paenalcaligenes hermetiae</name>
    <dbReference type="NCBI Taxonomy" id="1157987"/>
    <lineage>
        <taxon>Bacteria</taxon>
        <taxon>Pseudomonadati</taxon>
        <taxon>Pseudomonadota</taxon>
        <taxon>Betaproteobacteria</taxon>
        <taxon>Burkholderiales</taxon>
        <taxon>Alcaligenaceae</taxon>
        <taxon>Paenalcaligenes</taxon>
    </lineage>
</organism>